<dbReference type="EMBL" id="CAADRA010006486">
    <property type="protein sequence ID" value="VFT95929.1"/>
    <property type="molecule type" value="Genomic_DNA"/>
</dbReference>
<evidence type="ECO:0000313" key="3">
    <source>
        <dbReference type="Proteomes" id="UP000332933"/>
    </source>
</evidence>
<dbReference type="EMBL" id="VJMH01006465">
    <property type="protein sequence ID" value="KAF0689333.1"/>
    <property type="molecule type" value="Genomic_DNA"/>
</dbReference>
<dbReference type="AlphaFoldDB" id="A0A485LDG9"/>
<accession>A0A485LDG9</accession>
<proteinExistence type="predicted"/>
<organism evidence="2 3">
    <name type="scientific">Aphanomyces stellatus</name>
    <dbReference type="NCBI Taxonomy" id="120398"/>
    <lineage>
        <taxon>Eukaryota</taxon>
        <taxon>Sar</taxon>
        <taxon>Stramenopiles</taxon>
        <taxon>Oomycota</taxon>
        <taxon>Saprolegniomycetes</taxon>
        <taxon>Saprolegniales</taxon>
        <taxon>Verrucalvaceae</taxon>
        <taxon>Aphanomyces</taxon>
    </lineage>
</organism>
<evidence type="ECO:0000313" key="2">
    <source>
        <dbReference type="EMBL" id="VFT95929.1"/>
    </source>
</evidence>
<gene>
    <name evidence="2" type="primary">Aste57867_19208</name>
    <name evidence="1" type="ORF">As57867_019144</name>
    <name evidence="2" type="ORF">ASTE57867_19208</name>
</gene>
<reference evidence="2 3" key="1">
    <citation type="submission" date="2019-03" db="EMBL/GenBank/DDBJ databases">
        <authorList>
            <person name="Gaulin E."/>
            <person name="Dumas B."/>
        </authorList>
    </citation>
    <scope>NUCLEOTIDE SEQUENCE [LARGE SCALE GENOMIC DNA]</scope>
    <source>
        <strain evidence="2">CBS 568.67</strain>
    </source>
</reference>
<keyword evidence="3" id="KW-1185">Reference proteome</keyword>
<protein>
    <submittedName>
        <fullName evidence="2">Aste57867_19208 protein</fullName>
    </submittedName>
</protein>
<reference evidence="1" key="2">
    <citation type="submission" date="2019-06" db="EMBL/GenBank/DDBJ databases">
        <title>Genomics analysis of Aphanomyces spp. identifies a new class of oomycete effector associated with host adaptation.</title>
        <authorList>
            <person name="Gaulin E."/>
        </authorList>
    </citation>
    <scope>NUCLEOTIDE SEQUENCE</scope>
    <source>
        <strain evidence="1">CBS 578.67</strain>
    </source>
</reference>
<dbReference type="Proteomes" id="UP000332933">
    <property type="component" value="Unassembled WGS sequence"/>
</dbReference>
<evidence type="ECO:0000313" key="1">
    <source>
        <dbReference type="EMBL" id="KAF0689333.1"/>
    </source>
</evidence>
<sequence>MPATSCLCRWTNGTTSGRCTFVSYAIDSCYQKVIDPLVRVLPQLQATLVALDVSCGVLYVVTSTIGLSSHVQIGGFFSHANGCGVQLSLDRGDDWVYEQWISSQPVRKLQLGWCDWPLTLPTSDLFATIFDCRTVESFIMSSSPIPPLDIPPRPSFLQDLELEGCDIVSNRLTVLSRVVVGSNLRRFMLEQCSNTSDTSGLYNLLEALGRSDVTDLQLTDLELASWDM</sequence>
<name>A0A485LDG9_9STRA</name>